<evidence type="ECO:0000256" key="4">
    <source>
        <dbReference type="ARBA" id="ARBA00022840"/>
    </source>
</evidence>
<dbReference type="PANTHER" id="PTHR46743">
    <property type="entry name" value="TEICHOIC ACIDS EXPORT ATP-BINDING PROTEIN TAGH"/>
    <property type="match status" value="1"/>
</dbReference>
<protein>
    <submittedName>
        <fullName evidence="6">ABC transporter ATP-binding protein</fullName>
    </submittedName>
</protein>
<evidence type="ECO:0000313" key="7">
    <source>
        <dbReference type="Proteomes" id="UP001501588"/>
    </source>
</evidence>
<dbReference type="SUPFAM" id="SSF52540">
    <property type="entry name" value="P-loop containing nucleoside triphosphate hydrolases"/>
    <property type="match status" value="1"/>
</dbReference>
<sequence>MIALRAVRKTYHTRHGHKEVLGCVDCEFRPGEQVGILGRNGAGKSTLLRVISGVERPTSGRVERGMSVSWPLGFAGAMHYSISGADNARFIARIYGKPIGSTLDFVEGFAELGEYFGMPVRTYSSGMMMRLGFALSLAVDFDCYLVDEVVAVGDTRFGERCRRALAERRERSALLLVSHQAETVRAFCTSAAILQHGKLTRYDDLDQAIAAYEAG</sequence>
<keyword evidence="7" id="KW-1185">Reference proteome</keyword>
<keyword evidence="4 6" id="KW-0067">ATP-binding</keyword>
<dbReference type="EMBL" id="BAAAFZ010000017">
    <property type="protein sequence ID" value="GAA0578734.1"/>
    <property type="molecule type" value="Genomic_DNA"/>
</dbReference>
<gene>
    <name evidence="6" type="ORF">GCM10009416_16500</name>
</gene>
<keyword evidence="3" id="KW-0547">Nucleotide-binding</keyword>
<dbReference type="InterPro" id="IPR003439">
    <property type="entry name" value="ABC_transporter-like_ATP-bd"/>
</dbReference>
<name>A0ABN1EZX0_9PROT</name>
<dbReference type="InterPro" id="IPR050683">
    <property type="entry name" value="Bact_Polysacc_Export_ATP-bd"/>
</dbReference>
<evidence type="ECO:0000259" key="5">
    <source>
        <dbReference type="PROSITE" id="PS50893"/>
    </source>
</evidence>
<evidence type="ECO:0000313" key="6">
    <source>
        <dbReference type="EMBL" id="GAA0578734.1"/>
    </source>
</evidence>
<dbReference type="InterPro" id="IPR017871">
    <property type="entry name" value="ABC_transporter-like_CS"/>
</dbReference>
<evidence type="ECO:0000256" key="3">
    <source>
        <dbReference type="ARBA" id="ARBA00022741"/>
    </source>
</evidence>
<dbReference type="Gene3D" id="3.40.50.300">
    <property type="entry name" value="P-loop containing nucleotide triphosphate hydrolases"/>
    <property type="match status" value="1"/>
</dbReference>
<organism evidence="6 7">
    <name type="scientific">Craurococcus roseus</name>
    <dbReference type="NCBI Taxonomy" id="77585"/>
    <lineage>
        <taxon>Bacteria</taxon>
        <taxon>Pseudomonadati</taxon>
        <taxon>Pseudomonadota</taxon>
        <taxon>Alphaproteobacteria</taxon>
        <taxon>Acetobacterales</taxon>
        <taxon>Acetobacteraceae</taxon>
        <taxon>Craurococcus</taxon>
    </lineage>
</organism>
<keyword evidence="2" id="KW-0813">Transport</keyword>
<dbReference type="InterPro" id="IPR015860">
    <property type="entry name" value="ABC_transpr_TagH-like"/>
</dbReference>
<dbReference type="InterPro" id="IPR003593">
    <property type="entry name" value="AAA+_ATPase"/>
</dbReference>
<evidence type="ECO:0000256" key="2">
    <source>
        <dbReference type="ARBA" id="ARBA00022448"/>
    </source>
</evidence>
<dbReference type="SMART" id="SM00382">
    <property type="entry name" value="AAA"/>
    <property type="match status" value="1"/>
</dbReference>
<dbReference type="InterPro" id="IPR027417">
    <property type="entry name" value="P-loop_NTPase"/>
</dbReference>
<proteinExistence type="inferred from homology"/>
<dbReference type="GO" id="GO:0005524">
    <property type="term" value="F:ATP binding"/>
    <property type="evidence" value="ECO:0007669"/>
    <property type="project" value="UniProtKB-KW"/>
</dbReference>
<dbReference type="PANTHER" id="PTHR46743:SF2">
    <property type="entry name" value="TEICHOIC ACIDS EXPORT ATP-BINDING PROTEIN TAGH"/>
    <property type="match status" value="1"/>
</dbReference>
<dbReference type="PROSITE" id="PS50893">
    <property type="entry name" value="ABC_TRANSPORTER_2"/>
    <property type="match status" value="1"/>
</dbReference>
<dbReference type="Proteomes" id="UP001501588">
    <property type="component" value="Unassembled WGS sequence"/>
</dbReference>
<comment type="similarity">
    <text evidence="1">Belongs to the ABC transporter superfamily.</text>
</comment>
<dbReference type="CDD" id="cd03220">
    <property type="entry name" value="ABC_KpsT_Wzt"/>
    <property type="match status" value="1"/>
</dbReference>
<evidence type="ECO:0000256" key="1">
    <source>
        <dbReference type="ARBA" id="ARBA00005417"/>
    </source>
</evidence>
<dbReference type="PROSITE" id="PS00211">
    <property type="entry name" value="ABC_TRANSPORTER_1"/>
    <property type="match status" value="1"/>
</dbReference>
<comment type="caution">
    <text evidence="6">The sequence shown here is derived from an EMBL/GenBank/DDBJ whole genome shotgun (WGS) entry which is preliminary data.</text>
</comment>
<reference evidence="6 7" key="1">
    <citation type="journal article" date="2019" name="Int. J. Syst. Evol. Microbiol.">
        <title>The Global Catalogue of Microorganisms (GCM) 10K type strain sequencing project: providing services to taxonomists for standard genome sequencing and annotation.</title>
        <authorList>
            <consortium name="The Broad Institute Genomics Platform"/>
            <consortium name="The Broad Institute Genome Sequencing Center for Infectious Disease"/>
            <person name="Wu L."/>
            <person name="Ma J."/>
        </authorList>
    </citation>
    <scope>NUCLEOTIDE SEQUENCE [LARGE SCALE GENOMIC DNA]</scope>
    <source>
        <strain evidence="6 7">JCM 9933</strain>
    </source>
</reference>
<dbReference type="RefSeq" id="WP_343894749.1">
    <property type="nucleotide sequence ID" value="NZ_BAAAFZ010000017.1"/>
</dbReference>
<feature type="domain" description="ABC transporter" evidence="5">
    <location>
        <begin position="2"/>
        <end position="214"/>
    </location>
</feature>
<accession>A0ABN1EZX0</accession>
<dbReference type="Pfam" id="PF00005">
    <property type="entry name" value="ABC_tran"/>
    <property type="match status" value="1"/>
</dbReference>